<evidence type="ECO:0008006" key="3">
    <source>
        <dbReference type="Google" id="ProtNLM"/>
    </source>
</evidence>
<organism evidence="1 2">
    <name type="scientific">Megaselia scalaris</name>
    <name type="common">Humpbacked fly</name>
    <name type="synonym">Phora scalaris</name>
    <dbReference type="NCBI Taxonomy" id="36166"/>
    <lineage>
        <taxon>Eukaryota</taxon>
        <taxon>Metazoa</taxon>
        <taxon>Ecdysozoa</taxon>
        <taxon>Arthropoda</taxon>
        <taxon>Hexapoda</taxon>
        <taxon>Insecta</taxon>
        <taxon>Pterygota</taxon>
        <taxon>Neoptera</taxon>
        <taxon>Endopterygota</taxon>
        <taxon>Diptera</taxon>
        <taxon>Brachycera</taxon>
        <taxon>Muscomorpha</taxon>
        <taxon>Platypezoidea</taxon>
        <taxon>Phoridae</taxon>
        <taxon>Megaseliini</taxon>
        <taxon>Megaselia</taxon>
    </lineage>
</organism>
<proteinExistence type="predicted"/>
<dbReference type="EMBL" id="CAQQ02132000">
    <property type="status" value="NOT_ANNOTATED_CDS"/>
    <property type="molecule type" value="Genomic_DNA"/>
</dbReference>
<sequence length="163" mass="19263">MKQFENTLPYIYVREIPNKPPPPYVPPAHGSPMTTIFPSEQRIKDITFRRSKELFYEIFETETPTKDKLPSILEENITNIYERIILDICKEKIDNVDEIIIQELYEEEHKWTNFDEEEAEIKSIIIDEILNDVIKDVVKDECLENGVHFDEDLNNSKETSVDE</sequence>
<dbReference type="AlphaFoldDB" id="T1H471"/>
<protein>
    <recommendedName>
        <fullName evidence="3">DUF4378 domain-containing protein</fullName>
    </recommendedName>
</protein>
<keyword evidence="2" id="KW-1185">Reference proteome</keyword>
<dbReference type="HOGENOM" id="CLU_1628945_0_0_1"/>
<dbReference type="Proteomes" id="UP000015102">
    <property type="component" value="Unassembled WGS sequence"/>
</dbReference>
<dbReference type="EnsemblMetazoa" id="MESCA011074-RA">
    <property type="protein sequence ID" value="MESCA011074-PA"/>
    <property type="gene ID" value="MESCA011074"/>
</dbReference>
<dbReference type="STRING" id="36166.T1H471"/>
<evidence type="ECO:0000313" key="2">
    <source>
        <dbReference type="Proteomes" id="UP000015102"/>
    </source>
</evidence>
<dbReference type="EMBL" id="CAQQ02131998">
    <property type="status" value="NOT_ANNOTATED_CDS"/>
    <property type="molecule type" value="Genomic_DNA"/>
</dbReference>
<reference evidence="1" key="2">
    <citation type="submission" date="2015-06" db="UniProtKB">
        <authorList>
            <consortium name="EnsemblMetazoa"/>
        </authorList>
    </citation>
    <scope>IDENTIFICATION</scope>
</reference>
<accession>T1H471</accession>
<name>T1H471_MEGSC</name>
<evidence type="ECO:0000313" key="1">
    <source>
        <dbReference type="EnsemblMetazoa" id="MESCA011074-PA"/>
    </source>
</evidence>
<reference evidence="2" key="1">
    <citation type="submission" date="2013-02" db="EMBL/GenBank/DDBJ databases">
        <authorList>
            <person name="Hughes D."/>
        </authorList>
    </citation>
    <scope>NUCLEOTIDE SEQUENCE</scope>
    <source>
        <strain>Durham</strain>
        <strain evidence="2">NC isolate 2 -- Noor lab</strain>
    </source>
</reference>
<dbReference type="EMBL" id="CAQQ02131999">
    <property type="status" value="NOT_ANNOTATED_CDS"/>
    <property type="molecule type" value="Genomic_DNA"/>
</dbReference>